<dbReference type="RefSeq" id="WP_156177698.1">
    <property type="nucleotide sequence ID" value="NZ_CAQN01000524.1"/>
</dbReference>
<proteinExistence type="predicted"/>
<dbReference type="Proteomes" id="UP000018130">
    <property type="component" value="Unassembled WGS sequence"/>
</dbReference>
<keyword evidence="1" id="KW-0472">Membrane</keyword>
<dbReference type="EMBL" id="CAQN01000524">
    <property type="protein sequence ID" value="CCQ67009.1"/>
    <property type="molecule type" value="Genomic_DNA"/>
</dbReference>
<keyword evidence="1" id="KW-1133">Transmembrane helix</keyword>
<evidence type="ECO:0000256" key="1">
    <source>
        <dbReference type="SAM" id="Phobius"/>
    </source>
</evidence>
<reference evidence="2 3" key="2">
    <citation type="submission" date="2013-09" db="EMBL/GenBank/DDBJ databases">
        <title>Whole genome comparison of six Crocosphaera watsonii strains with differing phenotypes.</title>
        <authorList>
            <person name="Bench S.R."/>
            <person name="Heller P."/>
            <person name="Frank I."/>
            <person name="Arciniega M."/>
            <person name="Shilova I.N."/>
            <person name="Zehr J.P."/>
        </authorList>
    </citation>
    <scope>NUCLEOTIDE SEQUENCE [LARGE SCALE GENOMIC DNA]</scope>
    <source>
        <strain evidence="2 3">WH 0402</strain>
    </source>
</reference>
<comment type="caution">
    <text evidence="2">The sequence shown here is derived from an EMBL/GenBank/DDBJ whole genome shotgun (WGS) entry which is preliminary data.</text>
</comment>
<evidence type="ECO:0000313" key="3">
    <source>
        <dbReference type="Proteomes" id="UP000018130"/>
    </source>
</evidence>
<organism evidence="2 3">
    <name type="scientific">Crocosphaera watsonii WH 0402</name>
    <dbReference type="NCBI Taxonomy" id="1284629"/>
    <lineage>
        <taxon>Bacteria</taxon>
        <taxon>Bacillati</taxon>
        <taxon>Cyanobacteriota</taxon>
        <taxon>Cyanophyceae</taxon>
        <taxon>Oscillatoriophycideae</taxon>
        <taxon>Chroococcales</taxon>
        <taxon>Aphanothecaceae</taxon>
        <taxon>Crocosphaera</taxon>
    </lineage>
</organism>
<name>T2JPM6_CROWT</name>
<feature type="transmembrane region" description="Helical" evidence="1">
    <location>
        <begin position="31"/>
        <end position="48"/>
    </location>
</feature>
<sequence length="54" mass="5841">MAWSYHWLNSSVIPAIGLDGYGDRDLDGVESGVLVAVVGFHFCLMALTRKPAGF</sequence>
<accession>T2JPM6</accession>
<evidence type="ECO:0000313" key="2">
    <source>
        <dbReference type="EMBL" id="CCQ67009.1"/>
    </source>
</evidence>
<gene>
    <name evidence="2" type="ORF">CWATWH0402_4098</name>
</gene>
<keyword evidence="1" id="KW-0812">Transmembrane</keyword>
<reference evidence="2 3" key="1">
    <citation type="submission" date="2013-01" db="EMBL/GenBank/DDBJ databases">
        <authorList>
            <person name="Bench S."/>
        </authorList>
    </citation>
    <scope>NUCLEOTIDE SEQUENCE [LARGE SCALE GENOMIC DNA]</scope>
    <source>
        <strain evidence="2 3">WH 0402</strain>
    </source>
</reference>
<protein>
    <submittedName>
        <fullName evidence="2">Uncharacterized protein</fullName>
    </submittedName>
</protein>
<dbReference type="AlphaFoldDB" id="T2JPM6"/>